<protein>
    <recommendedName>
        <fullName evidence="1">DNA polymerase III tau subunit domain-containing protein</fullName>
    </recommendedName>
</protein>
<evidence type="ECO:0000313" key="2">
    <source>
        <dbReference type="EMBL" id="MPN54003.1"/>
    </source>
</evidence>
<accession>A0A645J3F3</accession>
<name>A0A645J3F3_9ZZZZ</name>
<dbReference type="InterPro" id="IPR038249">
    <property type="entry name" value="PolIII_tau_V_sf"/>
</dbReference>
<evidence type="ECO:0000259" key="1">
    <source>
        <dbReference type="Pfam" id="PF12170"/>
    </source>
</evidence>
<comment type="caution">
    <text evidence="2">The sequence shown here is derived from an EMBL/GenBank/DDBJ whole genome shotgun (WGS) entry which is preliminary data.</text>
</comment>
<dbReference type="AlphaFoldDB" id="A0A645J3F3"/>
<dbReference type="GO" id="GO:0003887">
    <property type="term" value="F:DNA-directed DNA polymerase activity"/>
    <property type="evidence" value="ECO:0007669"/>
    <property type="project" value="InterPro"/>
</dbReference>
<gene>
    <name evidence="2" type="ORF">SDC9_201672</name>
</gene>
<dbReference type="InterPro" id="IPR021029">
    <property type="entry name" value="DNA_pol_III_tau_dom-5"/>
</dbReference>
<feature type="domain" description="DNA polymerase III tau subunit" evidence="1">
    <location>
        <begin position="2"/>
        <end position="67"/>
    </location>
</feature>
<reference evidence="2" key="1">
    <citation type="submission" date="2019-08" db="EMBL/GenBank/DDBJ databases">
        <authorList>
            <person name="Kucharzyk K."/>
            <person name="Murdoch R.W."/>
            <person name="Higgins S."/>
            <person name="Loffler F."/>
        </authorList>
    </citation>
    <scope>NUCLEOTIDE SEQUENCE</scope>
</reference>
<dbReference type="Pfam" id="PF12170">
    <property type="entry name" value="DNA_pol3_tau_5"/>
    <property type="match status" value="1"/>
</dbReference>
<sequence>MQALGEVLGRPVQVRIELADTESETPAALAKRERQERQDEAVSAIEADPFVREVIDTFDATLIEASIKPL</sequence>
<dbReference type="Gene3D" id="3.30.300.150">
    <property type="entry name" value="DNA polymerase III, tau subunit, domain V"/>
    <property type="match status" value="1"/>
</dbReference>
<dbReference type="EMBL" id="VSSQ01121775">
    <property type="protein sequence ID" value="MPN54003.1"/>
    <property type="molecule type" value="Genomic_DNA"/>
</dbReference>
<organism evidence="2">
    <name type="scientific">bioreactor metagenome</name>
    <dbReference type="NCBI Taxonomy" id="1076179"/>
    <lineage>
        <taxon>unclassified sequences</taxon>
        <taxon>metagenomes</taxon>
        <taxon>ecological metagenomes</taxon>
    </lineage>
</organism>
<proteinExistence type="predicted"/>